<keyword evidence="7" id="KW-1185">Reference proteome</keyword>
<dbReference type="Gene3D" id="3.30.70.2520">
    <property type="match status" value="1"/>
</dbReference>
<keyword evidence="2" id="KW-0274">FAD</keyword>
<protein>
    <submittedName>
        <fullName evidence="6">FAD-binding protein</fullName>
    </submittedName>
</protein>
<evidence type="ECO:0000256" key="1">
    <source>
        <dbReference type="ARBA" id="ARBA00022729"/>
    </source>
</evidence>
<evidence type="ECO:0000256" key="2">
    <source>
        <dbReference type="ARBA" id="ARBA00022827"/>
    </source>
</evidence>
<feature type="chain" id="PRO_5032597892" evidence="4">
    <location>
        <begin position="29"/>
        <end position="461"/>
    </location>
</feature>
<dbReference type="InterPro" id="IPR016167">
    <property type="entry name" value="FAD-bd_PCMH_sub1"/>
</dbReference>
<dbReference type="FunFam" id="3.30.70.2520:FF:000002">
    <property type="entry name" value="FAD-linked oxidoreductase"/>
    <property type="match status" value="1"/>
</dbReference>
<dbReference type="InterPro" id="IPR036318">
    <property type="entry name" value="FAD-bd_PCMH-like_sf"/>
</dbReference>
<keyword evidence="3" id="KW-0560">Oxidoreductase</keyword>
<dbReference type="Proteomes" id="UP000536442">
    <property type="component" value="Unassembled WGS sequence"/>
</dbReference>
<dbReference type="InterPro" id="IPR006311">
    <property type="entry name" value="TAT_signal"/>
</dbReference>
<evidence type="ECO:0000313" key="6">
    <source>
        <dbReference type="EMBL" id="NWN90248.1"/>
    </source>
</evidence>
<feature type="signal peptide" evidence="4">
    <location>
        <begin position="1"/>
        <end position="28"/>
    </location>
</feature>
<dbReference type="Gene3D" id="3.30.465.10">
    <property type="match status" value="1"/>
</dbReference>
<gene>
    <name evidence="6" type="ORF">HLV39_01885</name>
</gene>
<dbReference type="GO" id="GO:0071949">
    <property type="term" value="F:FAD binding"/>
    <property type="evidence" value="ECO:0007669"/>
    <property type="project" value="InterPro"/>
</dbReference>
<dbReference type="NCBIfam" id="TIGR01409">
    <property type="entry name" value="TAT_signal_seq"/>
    <property type="match status" value="1"/>
</dbReference>
<dbReference type="GO" id="GO:0016020">
    <property type="term" value="C:membrane"/>
    <property type="evidence" value="ECO:0007669"/>
    <property type="project" value="InterPro"/>
</dbReference>
<proteinExistence type="predicted"/>
<keyword evidence="2" id="KW-0285">Flavoprotein</keyword>
<reference evidence="6 7" key="1">
    <citation type="submission" date="2020-03" db="EMBL/GenBank/DDBJ databases">
        <title>Metagenomic, metatranscriptomic, and metabolomic analyses revealed the key microbes and metabolic features during the fermentation of ganjang, Korean traditional soy sauce.</title>
        <authorList>
            <person name="Chun B.H."/>
            <person name="Jeon C.O."/>
        </authorList>
    </citation>
    <scope>NUCLEOTIDE SEQUENCE [LARGE SCALE GENOMIC DNA]</scope>
    <source>
        <strain evidence="6 7">KG14</strain>
    </source>
</reference>
<dbReference type="AlphaFoldDB" id="A0A851HW53"/>
<dbReference type="PIRSF" id="PIRSF000136">
    <property type="entry name" value="LGO_GLO"/>
    <property type="match status" value="1"/>
</dbReference>
<evidence type="ECO:0000259" key="5">
    <source>
        <dbReference type="PROSITE" id="PS51387"/>
    </source>
</evidence>
<sequence>MSFNRRQFLQFSGALGALGVLGSHAAFAQALNPERMNPWRNWSGVQTCLPENRITPKSLQELVDRVRQGSGTIRPVGAGHSFSPLVPTDDTLLSLGYFSGLLSHNPDTHQAEFGAGTSMALMGMALKEVGQGFINMADIDHQTLGGAVATSTHGTGIRYGSYSSYITGLQLVTAGGEVLDCDATRNPEVFNAARVSLGALGVITRLTLQNRPRYRLRETLWVARTEDLLADIDKHVAENEHWEMLVITHSDYALAIALNETDEPPTPPLNKAESGGNEFVSLLEKLDKYGSDFPAARRFLLNNLRHFATFEERIGESYEIYSNVRSVRFNEMEYAVPAEQGPDCLREILQLIERNDLPTWFPLEYRYVQADDVPLSMFQGRDSCAISVHQHYQMDHHNLFAAIEPIFWKYNGRPHWGKLHTLNARHLEQLYPQWREFIGIRQELDPQGRFLNAHLRSILDA</sequence>
<dbReference type="Gene3D" id="1.10.45.10">
    <property type="entry name" value="Vanillyl-alcohol Oxidase, Chain A, domain 4"/>
    <property type="match status" value="1"/>
</dbReference>
<dbReference type="Gene3D" id="3.30.43.10">
    <property type="entry name" value="Uridine Diphospho-n-acetylenolpyruvylglucosamine Reductase, domain 2"/>
    <property type="match status" value="1"/>
</dbReference>
<dbReference type="InterPro" id="IPR006094">
    <property type="entry name" value="Oxid_FAD_bind_N"/>
</dbReference>
<dbReference type="InterPro" id="IPR007173">
    <property type="entry name" value="ALO_C"/>
</dbReference>
<evidence type="ECO:0000256" key="3">
    <source>
        <dbReference type="ARBA" id="ARBA00023002"/>
    </source>
</evidence>
<dbReference type="PANTHER" id="PTHR43762">
    <property type="entry name" value="L-GULONOLACTONE OXIDASE"/>
    <property type="match status" value="1"/>
</dbReference>
<dbReference type="NCBIfam" id="TIGR01679">
    <property type="entry name" value="bact_FAD_ox"/>
    <property type="match status" value="1"/>
</dbReference>
<dbReference type="EMBL" id="JABEVQ010000001">
    <property type="protein sequence ID" value="NWN90248.1"/>
    <property type="molecule type" value="Genomic_DNA"/>
</dbReference>
<dbReference type="InterPro" id="IPR016169">
    <property type="entry name" value="FAD-bd_PCMH_sub2"/>
</dbReference>
<dbReference type="PROSITE" id="PS51387">
    <property type="entry name" value="FAD_PCMH"/>
    <property type="match status" value="1"/>
</dbReference>
<dbReference type="Pfam" id="PF01565">
    <property type="entry name" value="FAD_binding_4"/>
    <property type="match status" value="1"/>
</dbReference>
<name>A0A851HW53_9GAMM</name>
<feature type="domain" description="FAD-binding PCMH-type" evidence="5">
    <location>
        <begin position="46"/>
        <end position="213"/>
    </location>
</feature>
<evidence type="ECO:0000313" key="7">
    <source>
        <dbReference type="Proteomes" id="UP000536442"/>
    </source>
</evidence>
<dbReference type="PANTHER" id="PTHR43762:SF1">
    <property type="entry name" value="D-ARABINONO-1,4-LACTONE OXIDASE"/>
    <property type="match status" value="1"/>
</dbReference>
<dbReference type="PROSITE" id="PS51318">
    <property type="entry name" value="TAT"/>
    <property type="match status" value="1"/>
</dbReference>
<accession>A0A851HW53</accession>
<dbReference type="Pfam" id="PF10518">
    <property type="entry name" value="TAT_signal"/>
    <property type="match status" value="1"/>
</dbReference>
<dbReference type="GO" id="GO:0003885">
    <property type="term" value="F:D-arabinono-1,4-lactone oxidase activity"/>
    <property type="evidence" value="ECO:0007669"/>
    <property type="project" value="InterPro"/>
</dbReference>
<dbReference type="InterPro" id="IPR019546">
    <property type="entry name" value="TAT_signal_bac_arc"/>
</dbReference>
<dbReference type="InterPro" id="IPR016171">
    <property type="entry name" value="Vanillyl_alc_oxidase_C-sub2"/>
</dbReference>
<dbReference type="InterPro" id="IPR016166">
    <property type="entry name" value="FAD-bd_PCMH"/>
</dbReference>
<comment type="caution">
    <text evidence="6">The sequence shown here is derived from an EMBL/GenBank/DDBJ whole genome shotgun (WGS) entry which is preliminary data.</text>
</comment>
<keyword evidence="1 4" id="KW-0732">Signal</keyword>
<organism evidence="6 7">
    <name type="scientific">Marinobacter adhaerens</name>
    <dbReference type="NCBI Taxonomy" id="1033846"/>
    <lineage>
        <taxon>Bacteria</taxon>
        <taxon>Pseudomonadati</taxon>
        <taxon>Pseudomonadota</taxon>
        <taxon>Gammaproteobacteria</taxon>
        <taxon>Pseudomonadales</taxon>
        <taxon>Marinobacteraceae</taxon>
        <taxon>Marinobacter</taxon>
    </lineage>
</organism>
<dbReference type="InterPro" id="IPR010031">
    <property type="entry name" value="FAD_lactone_oxidase-like"/>
</dbReference>
<dbReference type="Pfam" id="PF04030">
    <property type="entry name" value="ALO"/>
    <property type="match status" value="1"/>
</dbReference>
<dbReference type="SUPFAM" id="SSF56176">
    <property type="entry name" value="FAD-binding/transporter-associated domain-like"/>
    <property type="match status" value="1"/>
</dbReference>
<evidence type="ECO:0000256" key="4">
    <source>
        <dbReference type="SAM" id="SignalP"/>
    </source>
</evidence>